<comment type="caution">
    <text evidence="1">The sequence shown here is derived from an EMBL/GenBank/DDBJ whole genome shotgun (WGS) entry which is preliminary data.</text>
</comment>
<dbReference type="GO" id="GO:0006355">
    <property type="term" value="P:regulation of DNA-templated transcription"/>
    <property type="evidence" value="ECO:0007669"/>
    <property type="project" value="InterPro"/>
</dbReference>
<accession>A0A8J6NXL3</accession>
<evidence type="ECO:0000313" key="1">
    <source>
        <dbReference type="EMBL" id="MBC8362161.1"/>
    </source>
</evidence>
<dbReference type="SUPFAM" id="SSF47598">
    <property type="entry name" value="Ribbon-helix-helix"/>
    <property type="match status" value="1"/>
</dbReference>
<dbReference type="InterPro" id="IPR019239">
    <property type="entry name" value="VapB_antitoxin"/>
</dbReference>
<protein>
    <submittedName>
        <fullName evidence="1">Type II toxin-antitoxin system VapB family antitoxin</fullName>
    </submittedName>
</protein>
<sequence length="79" mass="8885">MRTTIRINDHLLNEAKKLALENNTSLSALVETAIKDMLGRRQKYRLNIPVQLPTFKGKGLKHGVDLDDTAALLELMEAK</sequence>
<organism evidence="1 2">
    <name type="scientific">Candidatus Desulfatibia profunda</name>
    <dbReference type="NCBI Taxonomy" id="2841695"/>
    <lineage>
        <taxon>Bacteria</taxon>
        <taxon>Pseudomonadati</taxon>
        <taxon>Thermodesulfobacteriota</taxon>
        <taxon>Desulfobacteria</taxon>
        <taxon>Desulfobacterales</taxon>
        <taxon>Desulfobacterales incertae sedis</taxon>
        <taxon>Candidatus Desulfatibia</taxon>
    </lineage>
</organism>
<reference evidence="1 2" key="1">
    <citation type="submission" date="2020-08" db="EMBL/GenBank/DDBJ databases">
        <title>Bridging the membrane lipid divide: bacteria of the FCB group superphylum have the potential to synthesize archaeal ether lipids.</title>
        <authorList>
            <person name="Villanueva L."/>
            <person name="Von Meijenfeldt F.A.B."/>
            <person name="Westbye A.B."/>
            <person name="Yadav S."/>
            <person name="Hopmans E.C."/>
            <person name="Dutilh B.E."/>
            <person name="Sinninghe Damste J.S."/>
        </authorList>
    </citation>
    <scope>NUCLEOTIDE SEQUENCE [LARGE SCALE GENOMIC DNA]</scope>
    <source>
        <strain evidence="1">NIOZ-UU30</strain>
    </source>
</reference>
<dbReference type="Pfam" id="PF09957">
    <property type="entry name" value="VapB_antitoxin"/>
    <property type="match status" value="1"/>
</dbReference>
<dbReference type="EMBL" id="JACNJH010000173">
    <property type="protein sequence ID" value="MBC8362161.1"/>
    <property type="molecule type" value="Genomic_DNA"/>
</dbReference>
<proteinExistence type="predicted"/>
<gene>
    <name evidence="1" type="ORF">H8E23_12275</name>
</gene>
<dbReference type="InterPro" id="IPR010985">
    <property type="entry name" value="Ribbon_hlx_hlx"/>
</dbReference>
<name>A0A8J6NXL3_9BACT</name>
<dbReference type="AlphaFoldDB" id="A0A8J6NXL3"/>
<dbReference type="Proteomes" id="UP000603434">
    <property type="component" value="Unassembled WGS sequence"/>
</dbReference>
<evidence type="ECO:0000313" key="2">
    <source>
        <dbReference type="Proteomes" id="UP000603434"/>
    </source>
</evidence>